<dbReference type="Proteomes" id="UP001214638">
    <property type="component" value="Unassembled WGS sequence"/>
</dbReference>
<dbReference type="AlphaFoldDB" id="A0AAD9UMN6"/>
<protein>
    <submittedName>
        <fullName evidence="2">Uncharacterized protein</fullName>
    </submittedName>
</protein>
<dbReference type="RefSeq" id="XP_067801942.1">
    <property type="nucleotide sequence ID" value="XM_067948411.1"/>
</dbReference>
<evidence type="ECO:0000313" key="2">
    <source>
        <dbReference type="EMBL" id="KAK2195099.1"/>
    </source>
</evidence>
<dbReference type="GeneID" id="94337696"/>
<name>A0AAD9UMN6_9APIC</name>
<evidence type="ECO:0000313" key="3">
    <source>
        <dbReference type="Proteomes" id="UP001214638"/>
    </source>
</evidence>
<reference evidence="2" key="1">
    <citation type="journal article" date="2023" name="Nat. Microbiol.">
        <title>Babesia duncani multi-omics identifies virulence factors and drug targets.</title>
        <authorList>
            <person name="Singh P."/>
            <person name="Lonardi S."/>
            <person name="Liang Q."/>
            <person name="Vydyam P."/>
            <person name="Khabirova E."/>
            <person name="Fang T."/>
            <person name="Gihaz S."/>
            <person name="Thekkiniath J."/>
            <person name="Munshi M."/>
            <person name="Abel S."/>
            <person name="Ciampossin L."/>
            <person name="Batugedara G."/>
            <person name="Gupta M."/>
            <person name="Lu X.M."/>
            <person name="Lenz T."/>
            <person name="Chakravarty S."/>
            <person name="Cornillot E."/>
            <person name="Hu Y."/>
            <person name="Ma W."/>
            <person name="Gonzalez L.M."/>
            <person name="Sanchez S."/>
            <person name="Estrada K."/>
            <person name="Sanchez-Flores A."/>
            <person name="Montero E."/>
            <person name="Harb O.S."/>
            <person name="Le Roch K.G."/>
            <person name="Mamoun C.B."/>
        </authorList>
    </citation>
    <scope>NUCLEOTIDE SEQUENCE</scope>
    <source>
        <strain evidence="2">WA1</strain>
    </source>
</reference>
<evidence type="ECO:0000256" key="1">
    <source>
        <dbReference type="SAM" id="MobiDB-lite"/>
    </source>
</evidence>
<proteinExistence type="predicted"/>
<keyword evidence="3" id="KW-1185">Reference proteome</keyword>
<accession>A0AAD9UMN6</accession>
<feature type="region of interest" description="Disordered" evidence="1">
    <location>
        <begin position="79"/>
        <end position="106"/>
    </location>
</feature>
<organism evidence="2 3">
    <name type="scientific">Babesia duncani</name>
    <dbReference type="NCBI Taxonomy" id="323732"/>
    <lineage>
        <taxon>Eukaryota</taxon>
        <taxon>Sar</taxon>
        <taxon>Alveolata</taxon>
        <taxon>Apicomplexa</taxon>
        <taxon>Aconoidasida</taxon>
        <taxon>Piroplasmida</taxon>
        <taxon>Babesiidae</taxon>
        <taxon>Babesia</taxon>
    </lineage>
</organism>
<gene>
    <name evidence="2" type="ORF">BdWA1_003399</name>
</gene>
<sequence>MSPKVPWEPIAHVNCTLGQKTLVDVGGALVCCYLDQGPGLQRLENGNLTEVSFETIVQHLKRQDEFTKCSRENKANIVTGTDTSKEDDGEMMIIERYDTSSNDDFN</sequence>
<dbReference type="EMBL" id="JALLKP010000005">
    <property type="protein sequence ID" value="KAK2195099.1"/>
    <property type="molecule type" value="Genomic_DNA"/>
</dbReference>
<comment type="caution">
    <text evidence="2">The sequence shown here is derived from an EMBL/GenBank/DDBJ whole genome shotgun (WGS) entry which is preliminary data.</text>
</comment>
<dbReference type="KEGG" id="bdw:94337696"/>